<evidence type="ECO:0008006" key="3">
    <source>
        <dbReference type="Google" id="ProtNLM"/>
    </source>
</evidence>
<proteinExistence type="predicted"/>
<evidence type="ECO:0000313" key="1">
    <source>
        <dbReference type="EMBL" id="WZV96463.1"/>
    </source>
</evidence>
<gene>
    <name evidence="1" type="ORF">AAEY27_12250</name>
</gene>
<dbReference type="RefSeq" id="WP_342320818.1">
    <property type="nucleotide sequence ID" value="NZ_CP151800.1"/>
</dbReference>
<organism evidence="1 2">
    <name type="scientific">Kosakonia calanthes</name>
    <dbReference type="NCBI Taxonomy" id="3139408"/>
    <lineage>
        <taxon>Bacteria</taxon>
        <taxon>Pseudomonadati</taxon>
        <taxon>Pseudomonadota</taxon>
        <taxon>Gammaproteobacteria</taxon>
        <taxon>Enterobacterales</taxon>
        <taxon>Enterobacteriaceae</taxon>
        <taxon>Kosakonia</taxon>
    </lineage>
</organism>
<protein>
    <recommendedName>
        <fullName evidence="3">Biofilm development protein YmgB/AriR</fullName>
    </recommendedName>
</protein>
<reference evidence="1 2" key="1">
    <citation type="submission" date="2024-04" db="EMBL/GenBank/DDBJ databases">
        <title>Kosakonia calanthae sp. nov., a halophilic bacterium isolated from leaves of Calanthe tiplacata.</title>
        <authorList>
            <person name="Wu P."/>
        </authorList>
    </citation>
    <scope>NUCLEOTIDE SEQUENCE [LARGE SCALE GENOMIC DNA]</scope>
    <source>
        <strain evidence="1 2">BYX6</strain>
    </source>
</reference>
<dbReference type="EMBL" id="CP151800">
    <property type="protein sequence ID" value="WZV96463.1"/>
    <property type="molecule type" value="Genomic_DNA"/>
</dbReference>
<name>A0ABZ3B265_9ENTR</name>
<keyword evidence="2" id="KW-1185">Reference proteome</keyword>
<sequence>MNDDEQVQSEEIHEAIGLATTYLMNSQLPIKTSNLVMVLRARVIITTDPRQKRVLEAARQFITERATHPT</sequence>
<evidence type="ECO:0000313" key="2">
    <source>
        <dbReference type="Proteomes" id="UP001466893"/>
    </source>
</evidence>
<accession>A0ABZ3B265</accession>
<dbReference type="Proteomes" id="UP001466893">
    <property type="component" value="Chromosome"/>
</dbReference>